<comment type="caution">
    <text evidence="2">The sequence shown here is derived from an EMBL/GenBank/DDBJ whole genome shotgun (WGS) entry which is preliminary data.</text>
</comment>
<sequence length="175" mass="19114">MYPRLFGRTSGSSLAVTGALQHSRQRYWSGPHEISSSLQVFLDSASSPAARTRVWPGLEASCPGSSESVSLPAPPSVADGIPKPGPHPLEPVSPKTPRQERTVAFSLFTPPSYQFLDQDPRPSSAVSRIAGKPPPEEERDARRPDHRPNAFPPPTAALLPIPGKRRKRRSWQENP</sequence>
<evidence type="ECO:0000256" key="1">
    <source>
        <dbReference type="SAM" id="MobiDB-lite"/>
    </source>
</evidence>
<evidence type="ECO:0000313" key="3">
    <source>
        <dbReference type="Proteomes" id="UP000654918"/>
    </source>
</evidence>
<accession>A0A8H6JZ66</accession>
<feature type="compositionally biased region" description="Basic and acidic residues" evidence="1">
    <location>
        <begin position="134"/>
        <end position="148"/>
    </location>
</feature>
<keyword evidence="3" id="KW-1185">Reference proteome</keyword>
<dbReference type="AlphaFoldDB" id="A0A8H6JZ66"/>
<proteinExistence type="predicted"/>
<evidence type="ECO:0000313" key="2">
    <source>
        <dbReference type="EMBL" id="KAF6822144.1"/>
    </source>
</evidence>
<feature type="region of interest" description="Disordered" evidence="1">
    <location>
        <begin position="61"/>
        <end position="175"/>
    </location>
</feature>
<reference evidence="2" key="1">
    <citation type="journal article" date="2020" name="Phytopathology">
        <title>Genome Sequence Resources of Colletotrichum truncatum, C. plurivorum, C. musicola, and C. sojae: Four Species Pathogenic to Soybean (Glycine max).</title>
        <authorList>
            <person name="Rogerio F."/>
            <person name="Boufleur T.R."/>
            <person name="Ciampi-Guillardi M."/>
            <person name="Sukno S.A."/>
            <person name="Thon M.R."/>
            <person name="Massola Junior N.S."/>
            <person name="Baroncelli R."/>
        </authorList>
    </citation>
    <scope>NUCLEOTIDE SEQUENCE</scope>
    <source>
        <strain evidence="2">LFN00145</strain>
    </source>
</reference>
<organism evidence="2 3">
    <name type="scientific">Colletotrichum plurivorum</name>
    <dbReference type="NCBI Taxonomy" id="2175906"/>
    <lineage>
        <taxon>Eukaryota</taxon>
        <taxon>Fungi</taxon>
        <taxon>Dikarya</taxon>
        <taxon>Ascomycota</taxon>
        <taxon>Pezizomycotina</taxon>
        <taxon>Sordariomycetes</taxon>
        <taxon>Hypocreomycetidae</taxon>
        <taxon>Glomerellales</taxon>
        <taxon>Glomerellaceae</taxon>
        <taxon>Colletotrichum</taxon>
        <taxon>Colletotrichum orchidearum species complex</taxon>
    </lineage>
</organism>
<dbReference type="Proteomes" id="UP000654918">
    <property type="component" value="Unassembled WGS sequence"/>
</dbReference>
<protein>
    <submittedName>
        <fullName evidence="2">Uncharacterized protein</fullName>
    </submittedName>
</protein>
<gene>
    <name evidence="2" type="ORF">CPLU01_12208</name>
</gene>
<name>A0A8H6JZ66_9PEZI</name>
<dbReference type="EMBL" id="WIGO01000245">
    <property type="protein sequence ID" value="KAF6822144.1"/>
    <property type="molecule type" value="Genomic_DNA"/>
</dbReference>